<proteinExistence type="predicted"/>
<reference evidence="1 2" key="1">
    <citation type="submission" date="2021-06" db="EMBL/GenBank/DDBJ databases">
        <title>Caerostris extrusa draft genome.</title>
        <authorList>
            <person name="Kono N."/>
            <person name="Arakawa K."/>
        </authorList>
    </citation>
    <scope>NUCLEOTIDE SEQUENCE [LARGE SCALE GENOMIC DNA]</scope>
</reference>
<accession>A0AAV4NGQ7</accession>
<sequence>MPLSPLLIYSATIQCLVLSNTNSRNRGGRPESLYHLLEYKTLSPELIRDFEGVKNLSTYTNYNSDQACPEHLLKCEDLDREDKNICPHLVNEFLNILVCGLDLDGE</sequence>
<protein>
    <submittedName>
        <fullName evidence="1">Uncharacterized protein</fullName>
    </submittedName>
</protein>
<organism evidence="1 2">
    <name type="scientific">Caerostris extrusa</name>
    <name type="common">Bark spider</name>
    <name type="synonym">Caerostris bankana</name>
    <dbReference type="NCBI Taxonomy" id="172846"/>
    <lineage>
        <taxon>Eukaryota</taxon>
        <taxon>Metazoa</taxon>
        <taxon>Ecdysozoa</taxon>
        <taxon>Arthropoda</taxon>
        <taxon>Chelicerata</taxon>
        <taxon>Arachnida</taxon>
        <taxon>Araneae</taxon>
        <taxon>Araneomorphae</taxon>
        <taxon>Entelegynae</taxon>
        <taxon>Araneoidea</taxon>
        <taxon>Araneidae</taxon>
        <taxon>Caerostris</taxon>
    </lineage>
</organism>
<keyword evidence="2" id="KW-1185">Reference proteome</keyword>
<dbReference type="Proteomes" id="UP001054945">
    <property type="component" value="Unassembled WGS sequence"/>
</dbReference>
<comment type="caution">
    <text evidence="1">The sequence shown here is derived from an EMBL/GenBank/DDBJ whole genome shotgun (WGS) entry which is preliminary data.</text>
</comment>
<evidence type="ECO:0000313" key="2">
    <source>
        <dbReference type="Proteomes" id="UP001054945"/>
    </source>
</evidence>
<gene>
    <name evidence="1" type="ORF">CEXT_216941</name>
</gene>
<dbReference type="AlphaFoldDB" id="A0AAV4NGQ7"/>
<dbReference type="EMBL" id="BPLR01020874">
    <property type="protein sequence ID" value="GIX83539.1"/>
    <property type="molecule type" value="Genomic_DNA"/>
</dbReference>
<evidence type="ECO:0000313" key="1">
    <source>
        <dbReference type="EMBL" id="GIX83539.1"/>
    </source>
</evidence>
<name>A0AAV4NGQ7_CAEEX</name>